<keyword evidence="2" id="KW-1185">Reference proteome</keyword>
<organism evidence="1 2">
    <name type="scientific">Datura stramonium</name>
    <name type="common">Jimsonweed</name>
    <name type="synonym">Common thornapple</name>
    <dbReference type="NCBI Taxonomy" id="4076"/>
    <lineage>
        <taxon>Eukaryota</taxon>
        <taxon>Viridiplantae</taxon>
        <taxon>Streptophyta</taxon>
        <taxon>Embryophyta</taxon>
        <taxon>Tracheophyta</taxon>
        <taxon>Spermatophyta</taxon>
        <taxon>Magnoliopsida</taxon>
        <taxon>eudicotyledons</taxon>
        <taxon>Gunneridae</taxon>
        <taxon>Pentapetalae</taxon>
        <taxon>asterids</taxon>
        <taxon>lamiids</taxon>
        <taxon>Solanales</taxon>
        <taxon>Solanaceae</taxon>
        <taxon>Solanoideae</taxon>
        <taxon>Datureae</taxon>
        <taxon>Datura</taxon>
    </lineage>
</organism>
<reference evidence="1 2" key="1">
    <citation type="journal article" date="2021" name="BMC Genomics">
        <title>Datura genome reveals duplications of psychoactive alkaloid biosynthetic genes and high mutation rate following tissue culture.</title>
        <authorList>
            <person name="Rajewski A."/>
            <person name="Carter-House D."/>
            <person name="Stajich J."/>
            <person name="Litt A."/>
        </authorList>
    </citation>
    <scope>NUCLEOTIDE SEQUENCE [LARGE SCALE GENOMIC DNA]</scope>
    <source>
        <strain evidence="1">AR-01</strain>
    </source>
</reference>
<name>A0ABS8WKF6_DATST</name>
<proteinExistence type="predicted"/>
<evidence type="ECO:0000313" key="1">
    <source>
        <dbReference type="EMBL" id="MCE3051313.1"/>
    </source>
</evidence>
<evidence type="ECO:0000313" key="2">
    <source>
        <dbReference type="Proteomes" id="UP000823775"/>
    </source>
</evidence>
<dbReference type="EMBL" id="JACEIK010008369">
    <property type="protein sequence ID" value="MCE3051313.1"/>
    <property type="molecule type" value="Genomic_DNA"/>
</dbReference>
<protein>
    <submittedName>
        <fullName evidence="1">Uncharacterized protein</fullName>
    </submittedName>
</protein>
<gene>
    <name evidence="1" type="ORF">HAX54_049416</name>
</gene>
<comment type="caution">
    <text evidence="1">The sequence shown here is derived from an EMBL/GenBank/DDBJ whole genome shotgun (WGS) entry which is preliminary data.</text>
</comment>
<sequence>MKAYYLSFKEKREITEVGKLNVDSFKGAKGVIDLATKKDKDTLVFKKKKLTTGPSDPSPTETSEMSLFHLWKINMPLHRQVAIKMAQMPYAYNAQILKIAKAIPPTIQYAIKISMNPVVEKSRSLCARVDVLEEEVTSMREEMDR</sequence>
<dbReference type="Proteomes" id="UP000823775">
    <property type="component" value="Unassembled WGS sequence"/>
</dbReference>
<accession>A0ABS8WKF6</accession>